<accession>A0ABQ9UM71</accession>
<organism evidence="1 2">
    <name type="scientific">Saguinus oedipus</name>
    <name type="common">Cotton-top tamarin</name>
    <name type="synonym">Oedipomidas oedipus</name>
    <dbReference type="NCBI Taxonomy" id="9490"/>
    <lineage>
        <taxon>Eukaryota</taxon>
        <taxon>Metazoa</taxon>
        <taxon>Chordata</taxon>
        <taxon>Craniata</taxon>
        <taxon>Vertebrata</taxon>
        <taxon>Euteleostomi</taxon>
        <taxon>Mammalia</taxon>
        <taxon>Eutheria</taxon>
        <taxon>Euarchontoglires</taxon>
        <taxon>Primates</taxon>
        <taxon>Haplorrhini</taxon>
        <taxon>Platyrrhini</taxon>
        <taxon>Cebidae</taxon>
        <taxon>Callitrichinae</taxon>
        <taxon>Saguinus</taxon>
    </lineage>
</organism>
<dbReference type="EMBL" id="JASSZA010000011">
    <property type="protein sequence ID" value="KAK2098177.1"/>
    <property type="molecule type" value="Genomic_DNA"/>
</dbReference>
<protein>
    <submittedName>
        <fullName evidence="1">Myb-binding protein 1A</fullName>
    </submittedName>
</protein>
<sequence>MSSEKAEKGLAGLETLLGVLQGQQQGLWQKAHSTSSSCLLDLYWQAMKTLKVL</sequence>
<dbReference type="Proteomes" id="UP001266305">
    <property type="component" value="Unassembled WGS sequence"/>
</dbReference>
<keyword evidence="2" id="KW-1185">Reference proteome</keyword>
<comment type="caution">
    <text evidence="1">The sequence shown here is derived from an EMBL/GenBank/DDBJ whole genome shotgun (WGS) entry which is preliminary data.</text>
</comment>
<reference evidence="1 2" key="1">
    <citation type="submission" date="2023-05" db="EMBL/GenBank/DDBJ databases">
        <title>B98-5 Cell Line De Novo Hybrid Assembly: An Optical Mapping Approach.</title>
        <authorList>
            <person name="Kananen K."/>
            <person name="Auerbach J.A."/>
            <person name="Kautto E."/>
            <person name="Blachly J.S."/>
        </authorList>
    </citation>
    <scope>NUCLEOTIDE SEQUENCE [LARGE SCALE GENOMIC DNA]</scope>
    <source>
        <strain evidence="1">B95-8</strain>
        <tissue evidence="1">Cell line</tissue>
    </source>
</reference>
<evidence type="ECO:0000313" key="2">
    <source>
        <dbReference type="Proteomes" id="UP001266305"/>
    </source>
</evidence>
<proteinExistence type="predicted"/>
<gene>
    <name evidence="1" type="primary">MYBBP1A_15</name>
    <name evidence="1" type="ORF">P7K49_023628</name>
</gene>
<name>A0ABQ9UM71_SAGOE</name>
<evidence type="ECO:0000313" key="1">
    <source>
        <dbReference type="EMBL" id="KAK2098177.1"/>
    </source>
</evidence>